<dbReference type="SUPFAM" id="SSF53335">
    <property type="entry name" value="S-adenosyl-L-methionine-dependent methyltransferases"/>
    <property type="match status" value="1"/>
</dbReference>
<accession>A0A9W5WVW6</accession>
<feature type="compositionally biased region" description="Polar residues" evidence="6">
    <location>
        <begin position="1"/>
        <end position="11"/>
    </location>
</feature>
<gene>
    <name evidence="8" type="ORF">BaOVIS_027080</name>
</gene>
<evidence type="ECO:0000256" key="4">
    <source>
        <dbReference type="ARBA" id="ARBA00022884"/>
    </source>
</evidence>
<evidence type="ECO:0000313" key="9">
    <source>
        <dbReference type="Proteomes" id="UP001057455"/>
    </source>
</evidence>
<dbReference type="PANTHER" id="PTHR22808:SF1">
    <property type="entry name" value="RNA CYTOSINE-C(5)-METHYLTRANSFERASE NSUN2-RELATED"/>
    <property type="match status" value="1"/>
</dbReference>
<dbReference type="InterPro" id="IPR001678">
    <property type="entry name" value="MeTrfase_RsmB-F_NOP2_dom"/>
</dbReference>
<name>A0A9W5WVW6_BABOV</name>
<dbReference type="GO" id="GO:0008173">
    <property type="term" value="F:RNA methyltransferase activity"/>
    <property type="evidence" value="ECO:0007669"/>
    <property type="project" value="InterPro"/>
</dbReference>
<dbReference type="GO" id="GO:0001510">
    <property type="term" value="P:RNA methylation"/>
    <property type="evidence" value="ECO:0007669"/>
    <property type="project" value="InterPro"/>
</dbReference>
<keyword evidence="2 5" id="KW-0808">Transferase</keyword>
<dbReference type="EMBL" id="BLIY01000018">
    <property type="protein sequence ID" value="GFE55304.1"/>
    <property type="molecule type" value="Genomic_DNA"/>
</dbReference>
<evidence type="ECO:0000256" key="2">
    <source>
        <dbReference type="ARBA" id="ARBA00022679"/>
    </source>
</evidence>
<dbReference type="PRINTS" id="PR02008">
    <property type="entry name" value="RCMTFAMILY"/>
</dbReference>
<dbReference type="AlphaFoldDB" id="A0A9W5WVW6"/>
<dbReference type="OrthoDB" id="6093671at2759"/>
<protein>
    <submittedName>
        <fullName evidence="8">Proliferating cell nuclear antigen</fullName>
    </submittedName>
</protein>
<feature type="region of interest" description="Disordered" evidence="6">
    <location>
        <begin position="1"/>
        <end position="67"/>
    </location>
</feature>
<dbReference type="PROSITE" id="PS51686">
    <property type="entry name" value="SAM_MT_RSMB_NOP"/>
    <property type="match status" value="1"/>
</dbReference>
<evidence type="ECO:0000256" key="6">
    <source>
        <dbReference type="SAM" id="MobiDB-lite"/>
    </source>
</evidence>
<keyword evidence="4 5" id="KW-0694">RNA-binding</keyword>
<reference evidence="8" key="1">
    <citation type="submission" date="2019-12" db="EMBL/GenBank/DDBJ databases">
        <title>Genome sequence of Babesia ovis.</title>
        <authorList>
            <person name="Yamagishi J."/>
            <person name="Sevinc F."/>
            <person name="Xuan X."/>
        </authorList>
    </citation>
    <scope>NUCLEOTIDE SEQUENCE</scope>
    <source>
        <strain evidence="8">Selcuk</strain>
    </source>
</reference>
<feature type="binding site" evidence="5">
    <location>
        <position position="249"/>
    </location>
    <ligand>
        <name>S-adenosyl-L-methionine</name>
        <dbReference type="ChEBI" id="CHEBI:59789"/>
    </ligand>
</feature>
<feature type="active site" description="Nucleophile" evidence="5">
    <location>
        <position position="352"/>
    </location>
</feature>
<keyword evidence="3 5" id="KW-0949">S-adenosyl-L-methionine</keyword>
<evidence type="ECO:0000256" key="1">
    <source>
        <dbReference type="ARBA" id="ARBA00022603"/>
    </source>
</evidence>
<dbReference type="GO" id="GO:0003723">
    <property type="term" value="F:RNA binding"/>
    <property type="evidence" value="ECO:0007669"/>
    <property type="project" value="UniProtKB-UniRule"/>
</dbReference>
<dbReference type="InterPro" id="IPR049560">
    <property type="entry name" value="MeTrfase_RsmB-F_NOP2_cat"/>
</dbReference>
<comment type="caution">
    <text evidence="5">Lacks conserved residue(s) required for the propagation of feature annotation.</text>
</comment>
<comment type="similarity">
    <text evidence="5">Belongs to the class I-like SAM-binding methyltransferase superfamily. RsmB/NOP family.</text>
</comment>
<dbReference type="PANTHER" id="PTHR22808">
    <property type="entry name" value="NCL1 YEAST -RELATED NOL1/NOP2/FMU SUN DOMAIN-CONTAINING"/>
    <property type="match status" value="1"/>
</dbReference>
<proteinExistence type="inferred from homology"/>
<feature type="binding site" evidence="5">
    <location>
        <position position="276"/>
    </location>
    <ligand>
        <name>S-adenosyl-L-methionine</name>
        <dbReference type="ChEBI" id="CHEBI:59789"/>
    </ligand>
</feature>
<feature type="domain" description="SAM-dependent MTase RsmB/NOP-type" evidence="7">
    <location>
        <begin position="94"/>
        <end position="459"/>
    </location>
</feature>
<dbReference type="InterPro" id="IPR023267">
    <property type="entry name" value="RCMT"/>
</dbReference>
<dbReference type="Gene3D" id="3.40.50.150">
    <property type="entry name" value="Vaccinia Virus protein VP39"/>
    <property type="match status" value="1"/>
</dbReference>
<evidence type="ECO:0000259" key="7">
    <source>
        <dbReference type="PROSITE" id="PS51686"/>
    </source>
</evidence>
<dbReference type="Proteomes" id="UP001057455">
    <property type="component" value="Unassembled WGS sequence"/>
</dbReference>
<dbReference type="InterPro" id="IPR029063">
    <property type="entry name" value="SAM-dependent_MTases_sf"/>
</dbReference>
<keyword evidence="9" id="KW-1185">Reference proteome</keyword>
<evidence type="ECO:0000256" key="5">
    <source>
        <dbReference type="PROSITE-ProRule" id="PRU01023"/>
    </source>
</evidence>
<organism evidence="8 9">
    <name type="scientific">Babesia ovis</name>
    <dbReference type="NCBI Taxonomy" id="5869"/>
    <lineage>
        <taxon>Eukaryota</taxon>
        <taxon>Sar</taxon>
        <taxon>Alveolata</taxon>
        <taxon>Apicomplexa</taxon>
        <taxon>Aconoidasida</taxon>
        <taxon>Piroplasmida</taxon>
        <taxon>Babesiidae</taxon>
        <taxon>Babesia</taxon>
    </lineage>
</organism>
<comment type="caution">
    <text evidence="8">The sequence shown here is derived from an EMBL/GenBank/DDBJ whole genome shotgun (WGS) entry which is preliminary data.</text>
</comment>
<dbReference type="Pfam" id="PF01189">
    <property type="entry name" value="Methyltr_RsmB-F"/>
    <property type="match status" value="1"/>
</dbReference>
<feature type="binding site" evidence="5">
    <location>
        <position position="299"/>
    </location>
    <ligand>
        <name>S-adenosyl-L-methionine</name>
        <dbReference type="ChEBI" id="CHEBI:59789"/>
    </ligand>
</feature>
<evidence type="ECO:0000313" key="8">
    <source>
        <dbReference type="EMBL" id="GFE55304.1"/>
    </source>
</evidence>
<keyword evidence="1 5" id="KW-0489">Methyltransferase</keyword>
<evidence type="ECO:0000256" key="3">
    <source>
        <dbReference type="ARBA" id="ARBA00022691"/>
    </source>
</evidence>
<feature type="compositionally biased region" description="Basic and acidic residues" evidence="6">
    <location>
        <begin position="52"/>
        <end position="67"/>
    </location>
</feature>
<sequence>MVESEGSNSAHGTGLDKAAAAGSGSTKQALGRLGWRSRHREMQGMNRRRKVSKNDTEEQQRERVAYSEEVTHNEEFEQYYKDQHICQEDDWDEFMASARRCLPISFRVNACVPLWRRTIRDLENFGKIHSQLRITKALEHSQRFDKSEPDVNLYYQLAIDKSSLRKDEQIGAFRRWLIDEDNRGSLSRQETVSMLPVLYLDPQPHEDILDICAAPGMKFLQILDAVHTKLHYEHGQSPCSNRGVLVGNDVCQQRLSTLVHNVKGISCPSVAVTNFDASRFPNLYNARGEQLLFDRILADVPCSCDGTLRKAPDVWTMWKAVGGLHMHRLQLSIIKRVMQLLKPGGTLIYSTCSLNPLENEAIASYIASEGRRQYGVELVPLEPLPGFKVARGLTEWLVPNPEGGYYYSYESVPDGLRHRVTSSMFKAPEWDAKLAQYVIRVLPHYNDTGGFFLLKARKVSTGTGDGATEKPQHIEPLDVEITHAETKVSKRRGEKLLHDYVLYNEVEPDIFDNVCRFYGIEGKRRENFGRMLVTKRYSRNHCFLLGDVDSAALYQRYKGNKCVDINAGDVQKHQENLINDKEDVMDDTVGTTTVKTAHKRWERCRFAMVGIRAIVRHDCKATTGSKCSMRIAQEATLALLEFLGRRVVFANATFCVEMVKGNIRANTLLQQEELGNIHSLEPCRHNGTLESGGCIFIVVPAWGKHRMLPTDVRITLDSGVKSISLSRINTDDRTDSTVLPPQVTLDLMETIPISCVISDRGELFPYSSPYIMQMLRRIAQELE</sequence>